<evidence type="ECO:0000313" key="10">
    <source>
        <dbReference type="EMBL" id="TLK28840.1"/>
    </source>
</evidence>
<reference evidence="9 12" key="2">
    <citation type="submission" date="2020-08" db="EMBL/GenBank/DDBJ databases">
        <title>Genomic Encyclopedia of Type Strains, Phase IV (KMG-IV): sequencing the most valuable type-strain genomes for metagenomic binning, comparative biology and taxonomic classification.</title>
        <authorList>
            <person name="Goeker M."/>
        </authorList>
    </citation>
    <scope>NUCLEOTIDE SEQUENCE [LARGE SCALE GENOMIC DNA]</scope>
    <source>
        <strain evidence="9 12">DSM 105434</strain>
    </source>
</reference>
<protein>
    <submittedName>
        <fullName evidence="9">Multiple sugar transport system permease protein</fullName>
    </submittedName>
    <submittedName>
        <fullName evidence="10">Sugar ABC transporter permease</fullName>
    </submittedName>
</protein>
<reference evidence="10 11" key="1">
    <citation type="submission" date="2019-04" db="EMBL/GenBank/DDBJ databases">
        <title>Deinococcus metalilatus MA1002 mutant No.5.</title>
        <authorList>
            <person name="Park W."/>
            <person name="Park C."/>
        </authorList>
    </citation>
    <scope>NUCLEOTIDE SEQUENCE [LARGE SCALE GENOMIC DNA]</scope>
    <source>
        <strain evidence="10 11">MA1002-m5</strain>
    </source>
</reference>
<dbReference type="EMBL" id="JACHFV010000005">
    <property type="protein sequence ID" value="MBB5294994.1"/>
    <property type="molecule type" value="Genomic_DNA"/>
</dbReference>
<dbReference type="RefSeq" id="WP_129119642.1">
    <property type="nucleotide sequence ID" value="NZ_BSUI01000017.1"/>
</dbReference>
<evidence type="ECO:0000259" key="8">
    <source>
        <dbReference type="PROSITE" id="PS50928"/>
    </source>
</evidence>
<feature type="transmembrane region" description="Helical" evidence="7">
    <location>
        <begin position="228"/>
        <end position="248"/>
    </location>
</feature>
<keyword evidence="9" id="KW-0762">Sugar transport</keyword>
<name>A0AAJ5F5Q9_9DEIO</name>
<feature type="transmembrane region" description="Helical" evidence="7">
    <location>
        <begin position="93"/>
        <end position="114"/>
    </location>
</feature>
<dbReference type="PROSITE" id="PS50928">
    <property type="entry name" value="ABC_TM1"/>
    <property type="match status" value="1"/>
</dbReference>
<evidence type="ECO:0000313" key="11">
    <source>
        <dbReference type="Proteomes" id="UP000308000"/>
    </source>
</evidence>
<evidence type="ECO:0000256" key="6">
    <source>
        <dbReference type="ARBA" id="ARBA00023136"/>
    </source>
</evidence>
<evidence type="ECO:0000256" key="1">
    <source>
        <dbReference type="ARBA" id="ARBA00004651"/>
    </source>
</evidence>
<feature type="transmembrane region" description="Helical" evidence="7">
    <location>
        <begin position="285"/>
        <end position="305"/>
    </location>
</feature>
<feature type="transmembrane region" description="Helical" evidence="7">
    <location>
        <begin position="29"/>
        <end position="48"/>
    </location>
</feature>
<keyword evidence="5 7" id="KW-1133">Transmembrane helix</keyword>
<feature type="domain" description="ABC transmembrane type-1" evidence="8">
    <location>
        <begin position="89"/>
        <end position="304"/>
    </location>
</feature>
<evidence type="ECO:0000256" key="4">
    <source>
        <dbReference type="ARBA" id="ARBA00022692"/>
    </source>
</evidence>
<dbReference type="Gene3D" id="1.10.3720.10">
    <property type="entry name" value="MetI-like"/>
    <property type="match status" value="1"/>
</dbReference>
<evidence type="ECO:0000313" key="12">
    <source>
        <dbReference type="Proteomes" id="UP000536909"/>
    </source>
</evidence>
<dbReference type="SUPFAM" id="SSF161098">
    <property type="entry name" value="MetI-like"/>
    <property type="match status" value="1"/>
</dbReference>
<dbReference type="InterPro" id="IPR051393">
    <property type="entry name" value="ABC_transporter_permease"/>
</dbReference>
<organism evidence="10 11">
    <name type="scientific">Deinococcus metallilatus</name>
    <dbReference type="NCBI Taxonomy" id="1211322"/>
    <lineage>
        <taxon>Bacteria</taxon>
        <taxon>Thermotogati</taxon>
        <taxon>Deinococcota</taxon>
        <taxon>Deinococci</taxon>
        <taxon>Deinococcales</taxon>
        <taxon>Deinococcaceae</taxon>
        <taxon>Deinococcus</taxon>
    </lineage>
</organism>
<dbReference type="Proteomes" id="UP000308000">
    <property type="component" value="Unassembled WGS sequence"/>
</dbReference>
<keyword evidence="2 7" id="KW-0813">Transport</keyword>
<gene>
    <name evidence="10" type="ORF">FCS05_06585</name>
    <name evidence="9" type="ORF">HNQ10_001815</name>
</gene>
<keyword evidence="4 7" id="KW-0812">Transmembrane</keyword>
<feature type="transmembrane region" description="Helical" evidence="7">
    <location>
        <begin position="126"/>
        <end position="146"/>
    </location>
</feature>
<dbReference type="InterPro" id="IPR035906">
    <property type="entry name" value="MetI-like_sf"/>
</dbReference>
<keyword evidence="3" id="KW-1003">Cell membrane</keyword>
<comment type="similarity">
    <text evidence="7">Belongs to the binding-protein-dependent transport system permease family.</text>
</comment>
<sequence>MATTSEARGDRAPARSSARPGSLRRHQILTAYTFLLLPLLFFLIVRFIPTLMALRLSLFDWNILKEQQPFLGLENYRALLQDEKFGQALKNTALYTLIGVPAQLVLGLGIALLLGRIRAFQGLYRALYFAPYVTPIVAAAWVWQWVFSPQFGPVNTFLMWLHIPPQAFLTSPSQALPTTAALVVWQNLGFQVVLFLAGLAAIPRVYYEVAEIDGASSPQAFWKITLPLLNPTIVFSVVTGTIAYLQLFTQVVNLNFTDQGGPLGSTMTVALYIYQLAFGRYQMGYASAITVVLFVIILLITLLQLRFLTRRYDV</sequence>
<dbReference type="PANTHER" id="PTHR30193:SF37">
    <property type="entry name" value="INNER MEMBRANE ABC TRANSPORTER PERMEASE PROTEIN YCJO"/>
    <property type="match status" value="1"/>
</dbReference>
<dbReference type="GO" id="GO:0055085">
    <property type="term" value="P:transmembrane transport"/>
    <property type="evidence" value="ECO:0007669"/>
    <property type="project" value="InterPro"/>
</dbReference>
<dbReference type="AlphaFoldDB" id="A0AAJ5F5Q9"/>
<dbReference type="Pfam" id="PF00528">
    <property type="entry name" value="BPD_transp_1"/>
    <property type="match status" value="1"/>
</dbReference>
<accession>A0AAJ5F5Q9</accession>
<dbReference type="CDD" id="cd06261">
    <property type="entry name" value="TM_PBP2"/>
    <property type="match status" value="1"/>
</dbReference>
<keyword evidence="6 7" id="KW-0472">Membrane</keyword>
<comment type="subcellular location">
    <subcellularLocation>
        <location evidence="1 7">Cell membrane</location>
        <topology evidence="1 7">Multi-pass membrane protein</topology>
    </subcellularLocation>
</comment>
<evidence type="ECO:0000256" key="5">
    <source>
        <dbReference type="ARBA" id="ARBA00022989"/>
    </source>
</evidence>
<feature type="transmembrane region" description="Helical" evidence="7">
    <location>
        <begin position="188"/>
        <end position="207"/>
    </location>
</feature>
<dbReference type="GO" id="GO:0005886">
    <property type="term" value="C:plasma membrane"/>
    <property type="evidence" value="ECO:0007669"/>
    <property type="project" value="UniProtKB-SubCell"/>
</dbReference>
<dbReference type="PANTHER" id="PTHR30193">
    <property type="entry name" value="ABC TRANSPORTER PERMEASE PROTEIN"/>
    <property type="match status" value="1"/>
</dbReference>
<dbReference type="Proteomes" id="UP000536909">
    <property type="component" value="Unassembled WGS sequence"/>
</dbReference>
<dbReference type="InterPro" id="IPR000515">
    <property type="entry name" value="MetI-like"/>
</dbReference>
<evidence type="ECO:0000256" key="3">
    <source>
        <dbReference type="ARBA" id="ARBA00022475"/>
    </source>
</evidence>
<proteinExistence type="inferred from homology"/>
<dbReference type="EMBL" id="VBRC01000004">
    <property type="protein sequence ID" value="TLK28840.1"/>
    <property type="molecule type" value="Genomic_DNA"/>
</dbReference>
<evidence type="ECO:0000313" key="9">
    <source>
        <dbReference type="EMBL" id="MBB5294994.1"/>
    </source>
</evidence>
<comment type="caution">
    <text evidence="10">The sequence shown here is derived from an EMBL/GenBank/DDBJ whole genome shotgun (WGS) entry which is preliminary data.</text>
</comment>
<keyword evidence="12" id="KW-1185">Reference proteome</keyword>
<evidence type="ECO:0000256" key="2">
    <source>
        <dbReference type="ARBA" id="ARBA00022448"/>
    </source>
</evidence>
<evidence type="ECO:0000256" key="7">
    <source>
        <dbReference type="RuleBase" id="RU363032"/>
    </source>
</evidence>